<dbReference type="RefSeq" id="WP_226184636.1">
    <property type="nucleotide sequence ID" value="NZ_JAJADQ010000003.1"/>
</dbReference>
<reference evidence="2" key="1">
    <citation type="submission" date="2021-10" db="EMBL/GenBank/DDBJ databases">
        <authorList>
            <person name="Dean J.D."/>
            <person name="Kim M.K."/>
            <person name="Newey C.N."/>
            <person name="Stoker T.S."/>
            <person name="Thompson D.W."/>
            <person name="Grose J.H."/>
        </authorList>
    </citation>
    <scope>NUCLEOTIDE SEQUENCE</scope>
    <source>
        <strain evidence="2">BT635</strain>
    </source>
</reference>
<organism evidence="2 3">
    <name type="scientific">Hymenobacter nitidus</name>
    <dbReference type="NCBI Taxonomy" id="2880929"/>
    <lineage>
        <taxon>Bacteria</taxon>
        <taxon>Pseudomonadati</taxon>
        <taxon>Bacteroidota</taxon>
        <taxon>Cytophagia</taxon>
        <taxon>Cytophagales</taxon>
        <taxon>Hymenobacteraceae</taxon>
        <taxon>Hymenobacter</taxon>
    </lineage>
</organism>
<sequence>MRLFYVALGLLLPQLAAAQFNTFQPGSYVLSSDQTVHTAPKLKLRGSDELVVKNAAGQTAQFTPSDVSWFRMGPRKYISVGSFYVSVGLGGESVEEAFVQLLDSGSVLLLRYEASMTRPMTMSPGGGMNGGGNATYNIFLLRRTTERTLKQIPGNRLGGGGTKFRDAILPYLAQRPDLIKLVEDKTVTLDNIEGIIHALNTGQPYAIIAPYTY</sequence>
<name>A0ABS8ABA0_9BACT</name>
<dbReference type="EMBL" id="JAJADQ010000003">
    <property type="protein sequence ID" value="MCB2377551.1"/>
    <property type="molecule type" value="Genomic_DNA"/>
</dbReference>
<evidence type="ECO:0008006" key="4">
    <source>
        <dbReference type="Google" id="ProtNLM"/>
    </source>
</evidence>
<comment type="caution">
    <text evidence="2">The sequence shown here is derived from an EMBL/GenBank/DDBJ whole genome shotgun (WGS) entry which is preliminary data.</text>
</comment>
<dbReference type="Proteomes" id="UP001165297">
    <property type="component" value="Unassembled WGS sequence"/>
</dbReference>
<accession>A0ABS8ABA0</accession>
<protein>
    <recommendedName>
        <fullName evidence="4">DUF4369 domain-containing protein</fullName>
    </recommendedName>
</protein>
<gene>
    <name evidence="2" type="ORF">LGH70_08155</name>
</gene>
<proteinExistence type="predicted"/>
<evidence type="ECO:0000256" key="1">
    <source>
        <dbReference type="SAM" id="SignalP"/>
    </source>
</evidence>
<feature type="chain" id="PRO_5046820805" description="DUF4369 domain-containing protein" evidence="1">
    <location>
        <begin position="19"/>
        <end position="213"/>
    </location>
</feature>
<evidence type="ECO:0000313" key="3">
    <source>
        <dbReference type="Proteomes" id="UP001165297"/>
    </source>
</evidence>
<keyword evidence="1" id="KW-0732">Signal</keyword>
<evidence type="ECO:0000313" key="2">
    <source>
        <dbReference type="EMBL" id="MCB2377551.1"/>
    </source>
</evidence>
<feature type="signal peptide" evidence="1">
    <location>
        <begin position="1"/>
        <end position="18"/>
    </location>
</feature>
<keyword evidence="3" id="KW-1185">Reference proteome</keyword>